<dbReference type="AlphaFoldDB" id="A0A9W4N4F2"/>
<accession>A0A9W4N4F2</accession>
<feature type="region of interest" description="Disordered" evidence="1">
    <location>
        <begin position="1"/>
        <end position="153"/>
    </location>
</feature>
<feature type="region of interest" description="Disordered" evidence="1">
    <location>
        <begin position="301"/>
        <end position="379"/>
    </location>
</feature>
<organism evidence="2 3">
    <name type="scientific">Penicillium salamii</name>
    <dbReference type="NCBI Taxonomy" id="1612424"/>
    <lineage>
        <taxon>Eukaryota</taxon>
        <taxon>Fungi</taxon>
        <taxon>Dikarya</taxon>
        <taxon>Ascomycota</taxon>
        <taxon>Pezizomycotina</taxon>
        <taxon>Eurotiomycetes</taxon>
        <taxon>Eurotiomycetidae</taxon>
        <taxon>Eurotiales</taxon>
        <taxon>Aspergillaceae</taxon>
        <taxon>Penicillium</taxon>
    </lineage>
</organism>
<feature type="compositionally biased region" description="Polar residues" evidence="1">
    <location>
        <begin position="337"/>
        <end position="347"/>
    </location>
</feature>
<name>A0A9W4N4F2_9EURO</name>
<keyword evidence="3" id="KW-1185">Reference proteome</keyword>
<dbReference type="Proteomes" id="UP001152649">
    <property type="component" value="Unassembled WGS sequence"/>
</dbReference>
<protein>
    <submittedName>
        <fullName evidence="2">Uncharacterized protein</fullName>
    </submittedName>
</protein>
<evidence type="ECO:0000313" key="3">
    <source>
        <dbReference type="Proteomes" id="UP001152649"/>
    </source>
</evidence>
<feature type="compositionally biased region" description="Polar residues" evidence="1">
    <location>
        <begin position="44"/>
        <end position="58"/>
    </location>
</feature>
<feature type="compositionally biased region" description="Low complexity" evidence="1">
    <location>
        <begin position="8"/>
        <end position="17"/>
    </location>
</feature>
<reference evidence="2" key="1">
    <citation type="submission" date="2021-07" db="EMBL/GenBank/DDBJ databases">
        <authorList>
            <person name="Branca A.L. A."/>
        </authorList>
    </citation>
    <scope>NUCLEOTIDE SEQUENCE</scope>
</reference>
<dbReference type="OrthoDB" id="4345330at2759"/>
<dbReference type="EMBL" id="CAJVPG010000047">
    <property type="protein sequence ID" value="CAG8281912.1"/>
    <property type="molecule type" value="Genomic_DNA"/>
</dbReference>
<evidence type="ECO:0000313" key="2">
    <source>
        <dbReference type="EMBL" id="CAG8281912.1"/>
    </source>
</evidence>
<proteinExistence type="predicted"/>
<sequence length="477" mass="52216">MASNSGVNKSSTSNTKGNKSHLPEMVELAEGGRLPRGLMESADAQASFSQKPLPTDNSSHTHDGGQLDDNGLIDQANSTQPPPSPVVESIEIDDTPMHDAGTGSSSSGHERPPAAGHSHNQDDLSPSARGTTEPDEPELLATLDPSDDEEEGHALIDGWGTLRGSAFVILQYGPRHGARYKFKYRHGYTNASMNSISESSLRISQIKLSPRSKGWRYTKNNVVGIYGIASEERKNPNKKYKSDPCTWLKIKWKDLRSEDTDKMQNSCSWIPRSDFIRFCNGKSAADAKIKEIWDKQEERYQRVLQSDTGRGSEDRSPTPCPLGSAARQSLEQEHTQRLNSPATQFLSAGQPRIPPPPTAQLRARQGASTNPINLDGDEAPHNPVSSGAAVKSNTNAVQNKPNVTIGQRAIRTEAEFMAEWKEKKGWDDLNDNQREACLTVAKAMYDLYRDTIAQNMEPQGTVNTPIGQRPGVAVAAH</sequence>
<gene>
    <name evidence="2" type="ORF">PSALAMII_LOCUS1431</name>
</gene>
<evidence type="ECO:0000256" key="1">
    <source>
        <dbReference type="SAM" id="MobiDB-lite"/>
    </source>
</evidence>
<comment type="caution">
    <text evidence="2">The sequence shown here is derived from an EMBL/GenBank/DDBJ whole genome shotgun (WGS) entry which is preliminary data.</text>
</comment>